<dbReference type="Proteomes" id="UP000324222">
    <property type="component" value="Unassembled WGS sequence"/>
</dbReference>
<dbReference type="EMBL" id="VSRR010153259">
    <property type="protein sequence ID" value="MPD06840.1"/>
    <property type="molecule type" value="Genomic_DNA"/>
</dbReference>
<accession>A0A5B7KHW9</accession>
<evidence type="ECO:0000313" key="1">
    <source>
        <dbReference type="EMBL" id="MPD06840.1"/>
    </source>
</evidence>
<name>A0A5B7KHW9_PORTR</name>
<evidence type="ECO:0000313" key="2">
    <source>
        <dbReference type="Proteomes" id="UP000324222"/>
    </source>
</evidence>
<dbReference type="AlphaFoldDB" id="A0A5B7KHW9"/>
<sequence length="39" mass="4367">MRNPICRAGLSTVRQSTRRVLLAPRRPPFSISCLATIVE</sequence>
<keyword evidence="2" id="KW-1185">Reference proteome</keyword>
<comment type="caution">
    <text evidence="1">The sequence shown here is derived from an EMBL/GenBank/DDBJ whole genome shotgun (WGS) entry which is preliminary data.</text>
</comment>
<proteinExistence type="predicted"/>
<reference evidence="1 2" key="1">
    <citation type="submission" date="2019-05" db="EMBL/GenBank/DDBJ databases">
        <title>Another draft genome of Portunus trituberculatus and its Hox gene families provides insights of decapod evolution.</title>
        <authorList>
            <person name="Jeong J.-H."/>
            <person name="Song I."/>
            <person name="Kim S."/>
            <person name="Choi T."/>
            <person name="Kim D."/>
            <person name="Ryu S."/>
            <person name="Kim W."/>
        </authorList>
    </citation>
    <scope>NUCLEOTIDE SEQUENCE [LARGE SCALE GENOMIC DNA]</scope>
    <source>
        <tissue evidence="1">Muscle</tissue>
    </source>
</reference>
<protein>
    <submittedName>
        <fullName evidence="1">Uncharacterized protein</fullName>
    </submittedName>
</protein>
<gene>
    <name evidence="1" type="ORF">E2C01_102672</name>
</gene>
<organism evidence="1 2">
    <name type="scientific">Portunus trituberculatus</name>
    <name type="common">Swimming crab</name>
    <name type="synonym">Neptunus trituberculatus</name>
    <dbReference type="NCBI Taxonomy" id="210409"/>
    <lineage>
        <taxon>Eukaryota</taxon>
        <taxon>Metazoa</taxon>
        <taxon>Ecdysozoa</taxon>
        <taxon>Arthropoda</taxon>
        <taxon>Crustacea</taxon>
        <taxon>Multicrustacea</taxon>
        <taxon>Malacostraca</taxon>
        <taxon>Eumalacostraca</taxon>
        <taxon>Eucarida</taxon>
        <taxon>Decapoda</taxon>
        <taxon>Pleocyemata</taxon>
        <taxon>Brachyura</taxon>
        <taxon>Eubrachyura</taxon>
        <taxon>Portunoidea</taxon>
        <taxon>Portunidae</taxon>
        <taxon>Portuninae</taxon>
        <taxon>Portunus</taxon>
    </lineage>
</organism>